<name>A0A249MSD0_SPHXE</name>
<accession>A0A249MSD0</accession>
<gene>
    <name evidence="1" type="ORF">CJD35_05895</name>
</gene>
<protein>
    <recommendedName>
        <fullName evidence="3">DUF177 domain-containing protein</fullName>
    </recommendedName>
</protein>
<sequence>MSALPTPEFSRPVRLDQIGHISGSTSIVADAAEREALMRRFGLLALDALEADYRISEENGSIFARGRVRASLAQACVATGQPVAETIDTEFLLRFVPDDEDVVEGAEMELDAEDCDTIGYSGNSIDMGEAVAETVALAMAPYPRAPDADAILREAGVLQEDQAGPFAALLALKGKE</sequence>
<evidence type="ECO:0000313" key="2">
    <source>
        <dbReference type="Proteomes" id="UP000217141"/>
    </source>
</evidence>
<evidence type="ECO:0008006" key="3">
    <source>
        <dbReference type="Google" id="ProtNLM"/>
    </source>
</evidence>
<proteinExistence type="predicted"/>
<dbReference type="Proteomes" id="UP000217141">
    <property type="component" value="Chromosome I"/>
</dbReference>
<organism evidence="1 2">
    <name type="scientific">Sphingobium xenophagum</name>
    <dbReference type="NCBI Taxonomy" id="121428"/>
    <lineage>
        <taxon>Bacteria</taxon>
        <taxon>Pseudomonadati</taxon>
        <taxon>Pseudomonadota</taxon>
        <taxon>Alphaproteobacteria</taxon>
        <taxon>Sphingomonadales</taxon>
        <taxon>Sphingomonadaceae</taxon>
        <taxon>Sphingobium</taxon>
    </lineage>
</organism>
<reference evidence="1 2" key="1">
    <citation type="submission" date="2017-08" db="EMBL/GenBank/DDBJ databases">
        <title>Whole Genome Sequence of Sphingobium hydrophobicum C1: Insights into Adaption to the Electronic-waste Contaminated Sediment.</title>
        <authorList>
            <person name="Song D."/>
            <person name="Chen X."/>
            <person name="Xu M."/>
        </authorList>
    </citation>
    <scope>NUCLEOTIDE SEQUENCE [LARGE SCALE GENOMIC DNA]</scope>
    <source>
        <strain evidence="1 2">C1</strain>
    </source>
</reference>
<dbReference type="AlphaFoldDB" id="A0A249MSD0"/>
<dbReference type="EMBL" id="CP022745">
    <property type="protein sequence ID" value="ASY44037.1"/>
    <property type="molecule type" value="Genomic_DNA"/>
</dbReference>
<dbReference type="RefSeq" id="WP_017183209.1">
    <property type="nucleotide sequence ID" value="NZ_CP022745.1"/>
</dbReference>
<dbReference type="InterPro" id="IPR003772">
    <property type="entry name" value="YceD"/>
</dbReference>
<dbReference type="Pfam" id="PF02620">
    <property type="entry name" value="YceD"/>
    <property type="match status" value="1"/>
</dbReference>
<dbReference type="KEGG" id="shyd:CJD35_05895"/>
<evidence type="ECO:0000313" key="1">
    <source>
        <dbReference type="EMBL" id="ASY44037.1"/>
    </source>
</evidence>